<evidence type="ECO:0000256" key="3">
    <source>
        <dbReference type="ARBA" id="ARBA00022989"/>
    </source>
</evidence>
<dbReference type="Gene3D" id="3.40.50.1820">
    <property type="entry name" value="alpha/beta hydrolase"/>
    <property type="match status" value="1"/>
</dbReference>
<protein>
    <recommendedName>
        <fullName evidence="8">DUF726 domain-containing protein</fullName>
    </recommendedName>
</protein>
<keyword evidence="7" id="KW-1185">Reference proteome</keyword>
<dbReference type="RefSeq" id="WP_126804660.1">
    <property type="nucleotide sequence ID" value="NZ_PIPL01000004.1"/>
</dbReference>
<keyword evidence="2 5" id="KW-0812">Transmembrane</keyword>
<comment type="caution">
    <text evidence="6">The sequence shown here is derived from an EMBL/GenBank/DDBJ whole genome shotgun (WGS) entry which is preliminary data.</text>
</comment>
<dbReference type="OrthoDB" id="4428026at2"/>
<dbReference type="PANTHER" id="PTHR17920">
    <property type="entry name" value="TRANSMEMBRANE AND COILED-COIL DOMAIN-CONTAINING PROTEIN 4 TMCO4"/>
    <property type="match status" value="1"/>
</dbReference>
<dbReference type="Proteomes" id="UP000288293">
    <property type="component" value="Unassembled WGS sequence"/>
</dbReference>
<sequence length="342" mass="36605">MDTIKNLADYSAALKLQQQSPLKRRRRWGVLAGGAVIGGLGAALMAPTAAAAVAAGGAAKIGFGAGLFKTAGVILGSKSLTAAMGGYKGMSLAHSYFRDVQNFDFIPLTEIDESQPHQLIVINGFLSEDDREYADWRDALQASNVTQPTWLLSWESKRLRELSGTFTGLGVQSLMRGSIRSLPIGLASHVADNAWHGAQMNARKAGLLLAEAIRQTPDTRYSIIGHSLGARVAFYALQSLAGTAEPGAVPRVENTILLGAAQGRRNHLKWQKAAAACSGQLINCYSDRDTVLRWMYQGINAGMSRPAGLGTAPSPVVNLDCSDLVAAHTDWKRHLPEVLKRC</sequence>
<dbReference type="AlphaFoldDB" id="A0A432W1C1"/>
<keyword evidence="3 5" id="KW-1133">Transmembrane helix</keyword>
<name>A0A432W1C1_9GAMM</name>
<dbReference type="EMBL" id="PIPL01000004">
    <property type="protein sequence ID" value="RUO23020.1"/>
    <property type="molecule type" value="Genomic_DNA"/>
</dbReference>
<evidence type="ECO:0000313" key="7">
    <source>
        <dbReference type="Proteomes" id="UP000288293"/>
    </source>
</evidence>
<feature type="transmembrane region" description="Helical" evidence="5">
    <location>
        <begin position="28"/>
        <end position="46"/>
    </location>
</feature>
<evidence type="ECO:0000256" key="4">
    <source>
        <dbReference type="ARBA" id="ARBA00023136"/>
    </source>
</evidence>
<comment type="subcellular location">
    <subcellularLocation>
        <location evidence="1">Membrane</location>
        <topology evidence="1">Multi-pass membrane protein</topology>
    </subcellularLocation>
</comment>
<reference evidence="6 7" key="1">
    <citation type="journal article" date="2011" name="Front. Microbiol.">
        <title>Genomic signatures of strain selection and enhancement in Bacillus atrophaeus var. globigii, a historical biowarfare simulant.</title>
        <authorList>
            <person name="Gibbons H.S."/>
            <person name="Broomall S.M."/>
            <person name="McNew L.A."/>
            <person name="Daligault H."/>
            <person name="Chapman C."/>
            <person name="Bruce D."/>
            <person name="Karavis M."/>
            <person name="Krepps M."/>
            <person name="McGregor P.A."/>
            <person name="Hong C."/>
            <person name="Park K.H."/>
            <person name="Akmal A."/>
            <person name="Feldman A."/>
            <person name="Lin J.S."/>
            <person name="Chang W.E."/>
            <person name="Higgs B.W."/>
            <person name="Demirev P."/>
            <person name="Lindquist J."/>
            <person name="Liem A."/>
            <person name="Fochler E."/>
            <person name="Read T.D."/>
            <person name="Tapia R."/>
            <person name="Johnson S."/>
            <person name="Bishop-Lilly K.A."/>
            <person name="Detter C."/>
            <person name="Han C."/>
            <person name="Sozhamannan S."/>
            <person name="Rosenzweig C.N."/>
            <person name="Skowronski E.W."/>
        </authorList>
    </citation>
    <scope>NUCLEOTIDE SEQUENCE [LARGE SCALE GENOMIC DNA]</scope>
    <source>
        <strain evidence="6 7">MLST1</strain>
    </source>
</reference>
<dbReference type="InterPro" id="IPR029058">
    <property type="entry name" value="AB_hydrolase_fold"/>
</dbReference>
<dbReference type="Pfam" id="PF05277">
    <property type="entry name" value="DUF726"/>
    <property type="match status" value="1"/>
</dbReference>
<evidence type="ECO:0000256" key="5">
    <source>
        <dbReference type="SAM" id="Phobius"/>
    </source>
</evidence>
<gene>
    <name evidence="6" type="ORF">CWE09_13905</name>
</gene>
<dbReference type="InterPro" id="IPR007941">
    <property type="entry name" value="DUF726"/>
</dbReference>
<dbReference type="GO" id="GO:0016020">
    <property type="term" value="C:membrane"/>
    <property type="evidence" value="ECO:0007669"/>
    <property type="project" value="UniProtKB-SubCell"/>
</dbReference>
<evidence type="ECO:0008006" key="8">
    <source>
        <dbReference type="Google" id="ProtNLM"/>
    </source>
</evidence>
<dbReference type="SUPFAM" id="SSF53474">
    <property type="entry name" value="alpha/beta-Hydrolases"/>
    <property type="match status" value="1"/>
</dbReference>
<accession>A0A432W1C1</accession>
<dbReference type="PANTHER" id="PTHR17920:SF3">
    <property type="entry name" value="TRANSMEMBRANE AND COILED-COIL DOMAIN-CONTAINING PROTEIN 4"/>
    <property type="match status" value="1"/>
</dbReference>
<evidence type="ECO:0000313" key="6">
    <source>
        <dbReference type="EMBL" id="RUO23020.1"/>
    </source>
</evidence>
<evidence type="ECO:0000256" key="1">
    <source>
        <dbReference type="ARBA" id="ARBA00004141"/>
    </source>
</evidence>
<proteinExistence type="predicted"/>
<keyword evidence="4 5" id="KW-0472">Membrane</keyword>
<organism evidence="6 7">
    <name type="scientific">Aliidiomarina minuta</name>
    <dbReference type="NCBI Taxonomy" id="880057"/>
    <lineage>
        <taxon>Bacteria</taxon>
        <taxon>Pseudomonadati</taxon>
        <taxon>Pseudomonadota</taxon>
        <taxon>Gammaproteobacteria</taxon>
        <taxon>Alteromonadales</taxon>
        <taxon>Idiomarinaceae</taxon>
        <taxon>Aliidiomarina</taxon>
    </lineage>
</organism>
<evidence type="ECO:0000256" key="2">
    <source>
        <dbReference type="ARBA" id="ARBA00022692"/>
    </source>
</evidence>